<reference evidence="7" key="2">
    <citation type="submission" date="2013-04" db="EMBL/GenBank/DDBJ databases">
        <title>Bisphenol A degrading Sphingobium sp. strain BiD32.</title>
        <authorList>
            <person name="Nielsen J.L."/>
            <person name="Zhou N.A."/>
            <person name="Kjeldal H."/>
        </authorList>
    </citation>
    <scope>NUCLEOTIDE SEQUENCE [LARGE SCALE GENOMIC DNA]</scope>
    <source>
        <strain evidence="7">BiD32</strain>
    </source>
</reference>
<dbReference type="InterPro" id="IPR036388">
    <property type="entry name" value="WH-like_DNA-bd_sf"/>
</dbReference>
<comment type="caution">
    <text evidence="6">The sequence shown here is derived from an EMBL/GenBank/DDBJ whole genome shotgun (WGS) entry which is preliminary data.</text>
</comment>
<dbReference type="Gene3D" id="1.10.10.10">
    <property type="entry name" value="Winged helix-like DNA-binding domain superfamily/Winged helix DNA-binding domain"/>
    <property type="match status" value="1"/>
</dbReference>
<dbReference type="GO" id="GO:0006351">
    <property type="term" value="P:DNA-templated transcription"/>
    <property type="evidence" value="ECO:0007669"/>
    <property type="project" value="TreeGrafter"/>
</dbReference>
<evidence type="ECO:0000259" key="5">
    <source>
        <dbReference type="PROSITE" id="PS50931"/>
    </source>
</evidence>
<dbReference type="SUPFAM" id="SSF46785">
    <property type="entry name" value="Winged helix' DNA-binding domain"/>
    <property type="match status" value="1"/>
</dbReference>
<dbReference type="RefSeq" id="WP_006961637.1">
    <property type="nucleotide sequence ID" value="NZ_CAVK010000170.1"/>
</dbReference>
<dbReference type="InterPro" id="IPR005119">
    <property type="entry name" value="LysR_subst-bd"/>
</dbReference>
<dbReference type="SUPFAM" id="SSF53850">
    <property type="entry name" value="Periplasmic binding protein-like II"/>
    <property type="match status" value="1"/>
</dbReference>
<comment type="similarity">
    <text evidence="1">Belongs to the LysR transcriptional regulatory family.</text>
</comment>
<dbReference type="PANTHER" id="PTHR30537:SF72">
    <property type="entry name" value="LYSR FAMILY TRANSCRIPTIONAL REGULATOR"/>
    <property type="match status" value="1"/>
</dbReference>
<proteinExistence type="inferred from homology"/>
<dbReference type="OrthoDB" id="9786526at2"/>
<dbReference type="AlphaFoldDB" id="N1MTR7"/>
<name>N1MTR7_9SPHN</name>
<accession>N1MTR7</accession>
<dbReference type="GO" id="GO:0003700">
    <property type="term" value="F:DNA-binding transcription factor activity"/>
    <property type="evidence" value="ECO:0007669"/>
    <property type="project" value="InterPro"/>
</dbReference>
<reference evidence="6 7" key="1">
    <citation type="submission" date="2013-03" db="EMBL/GenBank/DDBJ databases">
        <authorList>
            <person name="Le V."/>
        </authorList>
    </citation>
    <scope>NUCLEOTIDE SEQUENCE [LARGE SCALE GENOMIC DNA]</scope>
    <source>
        <strain evidence="6 7">BiD32</strain>
    </source>
</reference>
<dbReference type="Gene3D" id="3.40.190.290">
    <property type="match status" value="1"/>
</dbReference>
<dbReference type="Pfam" id="PF03466">
    <property type="entry name" value="LysR_substrate"/>
    <property type="match status" value="1"/>
</dbReference>
<dbReference type="PROSITE" id="PS50931">
    <property type="entry name" value="HTH_LYSR"/>
    <property type="match status" value="1"/>
</dbReference>
<dbReference type="PANTHER" id="PTHR30537">
    <property type="entry name" value="HTH-TYPE TRANSCRIPTIONAL REGULATOR"/>
    <property type="match status" value="1"/>
</dbReference>
<feature type="domain" description="HTH lysR-type" evidence="5">
    <location>
        <begin position="1"/>
        <end position="59"/>
    </location>
</feature>
<evidence type="ECO:0000313" key="6">
    <source>
        <dbReference type="EMBL" id="CCW19057.1"/>
    </source>
</evidence>
<evidence type="ECO:0000313" key="7">
    <source>
        <dbReference type="Proteomes" id="UP000013201"/>
    </source>
</evidence>
<keyword evidence="4" id="KW-0804">Transcription</keyword>
<dbReference type="InterPro" id="IPR000847">
    <property type="entry name" value="LysR_HTH_N"/>
</dbReference>
<dbReference type="CDD" id="cd08472">
    <property type="entry name" value="PBP2_CrgA_like_3"/>
    <property type="match status" value="1"/>
</dbReference>
<protein>
    <submittedName>
        <fullName evidence="6">Transcriptional regulator, LysR family</fullName>
    </submittedName>
</protein>
<dbReference type="InterPro" id="IPR036390">
    <property type="entry name" value="WH_DNA-bd_sf"/>
</dbReference>
<dbReference type="Proteomes" id="UP000013201">
    <property type="component" value="Unassembled WGS sequence"/>
</dbReference>
<gene>
    <name evidence="6" type="ORF">EBBID32_34190</name>
</gene>
<evidence type="ECO:0000256" key="2">
    <source>
        <dbReference type="ARBA" id="ARBA00023015"/>
    </source>
</evidence>
<keyword evidence="7" id="KW-1185">Reference proteome</keyword>
<organism evidence="6 7">
    <name type="scientific">Sphingobium indicum BiD32</name>
    <dbReference type="NCBI Taxonomy" id="1301087"/>
    <lineage>
        <taxon>Bacteria</taxon>
        <taxon>Pseudomonadati</taxon>
        <taxon>Pseudomonadota</taxon>
        <taxon>Alphaproteobacteria</taxon>
        <taxon>Sphingomonadales</taxon>
        <taxon>Sphingomonadaceae</taxon>
        <taxon>Sphingobium</taxon>
    </lineage>
</organism>
<evidence type="ECO:0000256" key="4">
    <source>
        <dbReference type="ARBA" id="ARBA00023163"/>
    </source>
</evidence>
<dbReference type="EMBL" id="CAVK010000170">
    <property type="protein sequence ID" value="CCW19057.1"/>
    <property type="molecule type" value="Genomic_DNA"/>
</dbReference>
<dbReference type="Pfam" id="PF00126">
    <property type="entry name" value="HTH_1"/>
    <property type="match status" value="1"/>
</dbReference>
<dbReference type="FunFam" id="1.10.10.10:FF:000001">
    <property type="entry name" value="LysR family transcriptional regulator"/>
    <property type="match status" value="1"/>
</dbReference>
<sequence length="298" mass="32991">MDRIDAMRLFVRIVERRSFAAAARDLSVPRSSVTQGIQELERRLGAQLLQRTTRQVRPTLDGEAFYRRCLSIVADIEEAEAAFSGAKPTGLLRVDVHGTLARHFMMPGLPLFLETYPGIQLLVSEADGFVDLTRDGVDCVLRVGELPDSSLIGRRIATLEQGTFASPDYLDRHGVPRMLQQLDGHRMIGYMSHVTGEVIPLEFTAAGKVQTMILPASIMVTGAETNVSAARLGFGLIQVPRYRVAEDIAAGSLVEILLDFPPSALPVHVLYTRTRQLSPRVRVFVDWLAKEFAAKLPR</sequence>
<dbReference type="InterPro" id="IPR058163">
    <property type="entry name" value="LysR-type_TF_proteobact-type"/>
</dbReference>
<dbReference type="GO" id="GO:0043565">
    <property type="term" value="F:sequence-specific DNA binding"/>
    <property type="evidence" value="ECO:0007669"/>
    <property type="project" value="TreeGrafter"/>
</dbReference>
<keyword evidence="3" id="KW-0238">DNA-binding</keyword>
<keyword evidence="2" id="KW-0805">Transcription regulation</keyword>
<evidence type="ECO:0000256" key="3">
    <source>
        <dbReference type="ARBA" id="ARBA00023125"/>
    </source>
</evidence>
<evidence type="ECO:0000256" key="1">
    <source>
        <dbReference type="ARBA" id="ARBA00009437"/>
    </source>
</evidence>